<organism evidence="2">
    <name type="scientific">bioreactor metagenome</name>
    <dbReference type="NCBI Taxonomy" id="1076179"/>
    <lineage>
        <taxon>unclassified sequences</taxon>
        <taxon>metagenomes</taxon>
        <taxon>ecological metagenomes</taxon>
    </lineage>
</organism>
<sequence length="79" mass="9348">MGQGSRFIRADNRRAPKRFHGGQALYQRVLLRHTLNRHCQGKRNGRKQSFGDKGDDHAEREYKGLGDRILYEKDCRYKE</sequence>
<reference evidence="2" key="1">
    <citation type="submission" date="2019-08" db="EMBL/GenBank/DDBJ databases">
        <authorList>
            <person name="Kucharzyk K."/>
            <person name="Murdoch R.W."/>
            <person name="Higgins S."/>
            <person name="Loffler F."/>
        </authorList>
    </citation>
    <scope>NUCLEOTIDE SEQUENCE</scope>
</reference>
<feature type="region of interest" description="Disordered" evidence="1">
    <location>
        <begin position="38"/>
        <end position="58"/>
    </location>
</feature>
<feature type="compositionally biased region" description="Basic and acidic residues" evidence="1">
    <location>
        <begin position="49"/>
        <end position="58"/>
    </location>
</feature>
<dbReference type="AlphaFoldDB" id="A0A645HE97"/>
<evidence type="ECO:0000256" key="1">
    <source>
        <dbReference type="SAM" id="MobiDB-lite"/>
    </source>
</evidence>
<accession>A0A645HE97</accession>
<dbReference type="EMBL" id="VSSQ01087457">
    <property type="protein sequence ID" value="MPN34424.1"/>
    <property type="molecule type" value="Genomic_DNA"/>
</dbReference>
<name>A0A645HE97_9ZZZZ</name>
<protein>
    <submittedName>
        <fullName evidence="2">Uncharacterized protein</fullName>
    </submittedName>
</protein>
<comment type="caution">
    <text evidence="2">The sequence shown here is derived from an EMBL/GenBank/DDBJ whole genome shotgun (WGS) entry which is preliminary data.</text>
</comment>
<gene>
    <name evidence="2" type="ORF">SDC9_181917</name>
</gene>
<proteinExistence type="predicted"/>
<evidence type="ECO:0000313" key="2">
    <source>
        <dbReference type="EMBL" id="MPN34424.1"/>
    </source>
</evidence>